<proteinExistence type="predicted"/>
<dbReference type="EMBL" id="UYRV01007477">
    <property type="protein sequence ID" value="VDK54675.1"/>
    <property type="molecule type" value="Genomic_DNA"/>
</dbReference>
<sequence>ISICPIAGSETNNSYGSAKTLNDDDSSNRLSNFLLFRQPPTSISMDSFMLKPSSNMSAIRESINLELKNLDTGLPELDFAKLEEQLKNAAREREEHDRRLLGEEVSGRIS</sequence>
<dbReference type="OrthoDB" id="6260144at2759"/>
<accession>A0A3P6RL26</accession>
<evidence type="ECO:0000313" key="2">
    <source>
        <dbReference type="EMBL" id="VDK54675.1"/>
    </source>
</evidence>
<gene>
    <name evidence="2" type="ORF">CGOC_LOCUS3076</name>
</gene>
<evidence type="ECO:0000256" key="1">
    <source>
        <dbReference type="SAM" id="MobiDB-lite"/>
    </source>
</evidence>
<dbReference type="AlphaFoldDB" id="A0A3P6RL26"/>
<evidence type="ECO:0000313" key="3">
    <source>
        <dbReference type="Proteomes" id="UP000271889"/>
    </source>
</evidence>
<feature type="region of interest" description="Disordered" evidence="1">
    <location>
        <begin position="90"/>
        <end position="110"/>
    </location>
</feature>
<feature type="non-terminal residue" evidence="2">
    <location>
        <position position="1"/>
    </location>
</feature>
<reference evidence="2 3" key="1">
    <citation type="submission" date="2018-11" db="EMBL/GenBank/DDBJ databases">
        <authorList>
            <consortium name="Pathogen Informatics"/>
        </authorList>
    </citation>
    <scope>NUCLEOTIDE SEQUENCE [LARGE SCALE GENOMIC DNA]</scope>
</reference>
<name>A0A3P6RL26_CYLGO</name>
<evidence type="ECO:0008006" key="4">
    <source>
        <dbReference type="Google" id="ProtNLM"/>
    </source>
</evidence>
<protein>
    <recommendedName>
        <fullName evidence="4">Schwannomin interacting protein 1 C-terminal domain-containing protein</fullName>
    </recommendedName>
</protein>
<keyword evidence="3" id="KW-1185">Reference proteome</keyword>
<organism evidence="2 3">
    <name type="scientific">Cylicostephanus goldi</name>
    <name type="common">Nematode worm</name>
    <dbReference type="NCBI Taxonomy" id="71465"/>
    <lineage>
        <taxon>Eukaryota</taxon>
        <taxon>Metazoa</taxon>
        <taxon>Ecdysozoa</taxon>
        <taxon>Nematoda</taxon>
        <taxon>Chromadorea</taxon>
        <taxon>Rhabditida</taxon>
        <taxon>Rhabditina</taxon>
        <taxon>Rhabditomorpha</taxon>
        <taxon>Strongyloidea</taxon>
        <taxon>Strongylidae</taxon>
        <taxon>Cylicostephanus</taxon>
    </lineage>
</organism>
<dbReference type="Proteomes" id="UP000271889">
    <property type="component" value="Unassembled WGS sequence"/>
</dbReference>